<protein>
    <submittedName>
        <fullName evidence="2">Uncharacterized protein</fullName>
    </submittedName>
</protein>
<feature type="compositionally biased region" description="Polar residues" evidence="1">
    <location>
        <begin position="151"/>
        <end position="162"/>
    </location>
</feature>
<evidence type="ECO:0000256" key="1">
    <source>
        <dbReference type="SAM" id="MobiDB-lite"/>
    </source>
</evidence>
<accession>A0A8D8U3P4</accession>
<dbReference type="EMBL" id="HBUF01339205">
    <property type="protein sequence ID" value="CAG6700003.1"/>
    <property type="molecule type" value="Transcribed_RNA"/>
</dbReference>
<sequence>MRLLLNREVSTCLGVGGTCRFCMDRNVGHEGILYMEVNITWESTMYLSEAKTKSSLVFFFCTSSSQSSPSSDFFSSLLSPLPCSSSSDSPICLTCFNRHSTQSRTALENTRTFSELRNVRNISKRDMRWQDCTTRRAENRGRQPERISERFPSTNSHKQLTI</sequence>
<organism evidence="2">
    <name type="scientific">Cacopsylla melanoneura</name>
    <dbReference type="NCBI Taxonomy" id="428564"/>
    <lineage>
        <taxon>Eukaryota</taxon>
        <taxon>Metazoa</taxon>
        <taxon>Ecdysozoa</taxon>
        <taxon>Arthropoda</taxon>
        <taxon>Hexapoda</taxon>
        <taxon>Insecta</taxon>
        <taxon>Pterygota</taxon>
        <taxon>Neoptera</taxon>
        <taxon>Paraneoptera</taxon>
        <taxon>Hemiptera</taxon>
        <taxon>Sternorrhyncha</taxon>
        <taxon>Psylloidea</taxon>
        <taxon>Psyllidae</taxon>
        <taxon>Psyllinae</taxon>
        <taxon>Cacopsylla</taxon>
    </lineage>
</organism>
<feature type="region of interest" description="Disordered" evidence="1">
    <location>
        <begin position="133"/>
        <end position="162"/>
    </location>
</feature>
<feature type="compositionally biased region" description="Basic and acidic residues" evidence="1">
    <location>
        <begin position="133"/>
        <end position="149"/>
    </location>
</feature>
<reference evidence="2" key="1">
    <citation type="submission" date="2021-05" db="EMBL/GenBank/DDBJ databases">
        <authorList>
            <person name="Alioto T."/>
            <person name="Alioto T."/>
            <person name="Gomez Garrido J."/>
        </authorList>
    </citation>
    <scope>NUCLEOTIDE SEQUENCE</scope>
</reference>
<dbReference type="AlphaFoldDB" id="A0A8D8U3P4"/>
<dbReference type="EMBL" id="HBUF01339203">
    <property type="protein sequence ID" value="CAG6699997.1"/>
    <property type="molecule type" value="Transcribed_RNA"/>
</dbReference>
<evidence type="ECO:0000313" key="2">
    <source>
        <dbReference type="EMBL" id="CAG6700000.1"/>
    </source>
</evidence>
<name>A0A8D8U3P4_9HEMI</name>
<proteinExistence type="predicted"/>
<dbReference type="EMBL" id="HBUF01339204">
    <property type="protein sequence ID" value="CAG6700000.1"/>
    <property type="molecule type" value="Transcribed_RNA"/>
</dbReference>